<keyword evidence="4" id="KW-0804">Transcription</keyword>
<dbReference type="Proteomes" id="UP000002007">
    <property type="component" value="Chromosome"/>
</dbReference>
<evidence type="ECO:0000256" key="3">
    <source>
        <dbReference type="ARBA" id="ARBA00023015"/>
    </source>
</evidence>
<evidence type="ECO:0000259" key="6">
    <source>
        <dbReference type="PROSITE" id="PS51000"/>
    </source>
</evidence>
<evidence type="ECO:0000256" key="2">
    <source>
        <dbReference type="ARBA" id="ARBA00022491"/>
    </source>
</evidence>
<dbReference type="InterPro" id="IPR050313">
    <property type="entry name" value="Carb_Metab_HTH_regulators"/>
</dbReference>
<dbReference type="Pfam" id="PF00455">
    <property type="entry name" value="DeoRC"/>
    <property type="match status" value="1"/>
</dbReference>
<evidence type="ECO:0000313" key="7">
    <source>
        <dbReference type="EMBL" id="ABY24858.1"/>
    </source>
</evidence>
<dbReference type="SUPFAM" id="SSF100950">
    <property type="entry name" value="NagB/RpiA/CoA transferase-like"/>
    <property type="match status" value="1"/>
</dbReference>
<dbReference type="AlphaFoldDB" id="A9WUI7"/>
<keyword evidence="3" id="KW-0805">Transcription regulation</keyword>
<keyword evidence="8" id="KW-1185">Reference proteome</keyword>
<reference evidence="8" key="1">
    <citation type="journal article" date="2008" name="J. Bacteriol.">
        <title>Genome sequence of the fish pathogen Renibacterium salmoninarum suggests reductive evolution away from an environmental Arthrobacter ancestor.</title>
        <authorList>
            <person name="Wiens G.D."/>
            <person name="Rockey D.D."/>
            <person name="Wu Z."/>
            <person name="Chang J."/>
            <person name="Levy R."/>
            <person name="Crane S."/>
            <person name="Chen D.S."/>
            <person name="Capri G.R."/>
            <person name="Burnett J.R."/>
            <person name="Sudheesh P.S."/>
            <person name="Schipma M.J."/>
            <person name="Burd H."/>
            <person name="Bhattacharyya A."/>
            <person name="Rhodes L.D."/>
            <person name="Kaul R."/>
            <person name="Strom M.S."/>
        </authorList>
    </citation>
    <scope>NUCLEOTIDE SEQUENCE [LARGE SCALE GENOMIC DNA]</scope>
    <source>
        <strain evidence="8">ATCC 33209 / DSM 20767 / JCM 11484 / NBRC 15589 / NCIMB 2235</strain>
    </source>
</reference>
<dbReference type="SUPFAM" id="SSF46785">
    <property type="entry name" value="Winged helix' DNA-binding domain"/>
    <property type="match status" value="1"/>
</dbReference>
<dbReference type="InterPro" id="IPR014036">
    <property type="entry name" value="DeoR-like_C"/>
</dbReference>
<feature type="domain" description="HTH deoR-type" evidence="6">
    <location>
        <begin position="3"/>
        <end position="58"/>
    </location>
</feature>
<dbReference type="SMART" id="SM00420">
    <property type="entry name" value="HTH_DEOR"/>
    <property type="match status" value="1"/>
</dbReference>
<name>A9WUI7_RENSM</name>
<proteinExistence type="predicted"/>
<dbReference type="InterPro" id="IPR037171">
    <property type="entry name" value="NagB/RpiA_transferase-like"/>
</dbReference>
<evidence type="ECO:0000256" key="5">
    <source>
        <dbReference type="ARBA" id="ARBA00024937"/>
    </source>
</evidence>
<protein>
    <recommendedName>
        <fullName evidence="1">Lactose phosphotransferase system repressor</fullName>
    </recommendedName>
</protein>
<dbReference type="HOGENOM" id="CLU_060699_1_4_11"/>
<accession>A9WUI7</accession>
<dbReference type="InterPro" id="IPR036388">
    <property type="entry name" value="WH-like_DNA-bd_sf"/>
</dbReference>
<dbReference type="KEGG" id="rsa:RSal33209_3140"/>
<dbReference type="SMART" id="SM01134">
    <property type="entry name" value="DeoRC"/>
    <property type="match status" value="1"/>
</dbReference>
<organism evidence="7 8">
    <name type="scientific">Renibacterium salmoninarum (strain ATCC 33209 / DSM 20767 / JCM 11484 / NBRC 15589 / NCIMB 2235)</name>
    <dbReference type="NCBI Taxonomy" id="288705"/>
    <lineage>
        <taxon>Bacteria</taxon>
        <taxon>Bacillati</taxon>
        <taxon>Actinomycetota</taxon>
        <taxon>Actinomycetes</taxon>
        <taxon>Micrococcales</taxon>
        <taxon>Micrococcaceae</taxon>
        <taxon>Renibacterium</taxon>
    </lineage>
</organism>
<keyword evidence="2" id="KW-0678">Repressor</keyword>
<dbReference type="Gene3D" id="3.40.50.1360">
    <property type="match status" value="1"/>
</dbReference>
<evidence type="ECO:0000313" key="8">
    <source>
        <dbReference type="Proteomes" id="UP000002007"/>
    </source>
</evidence>
<dbReference type="PROSITE" id="PS51000">
    <property type="entry name" value="HTH_DEOR_2"/>
    <property type="match status" value="1"/>
</dbReference>
<dbReference type="Pfam" id="PF08220">
    <property type="entry name" value="HTH_DeoR"/>
    <property type="match status" value="1"/>
</dbReference>
<gene>
    <name evidence="7" type="ordered locus">RSal33209_3140</name>
</gene>
<dbReference type="eggNOG" id="COG1349">
    <property type="taxonomic scope" value="Bacteria"/>
</dbReference>
<sequence>MFAHERHERIAGLAASDGRVSVQELAELFDVTQETVRRDLDLLESAGKLRRVHGGAIALDRLSMVEPSLNERQSQNQDEKRRIANAALDFLPASSTASIILDAGTATEMFAEGLASWAPSAAARELLVITNAIPIAHRLVSNSALNVEILGGRVRGLTSSAVGGSVTNQLDGLRPDIAFIGANGVDSEFGLSTPDSLEAAVKAAMVHSAHLVVALVDSSKLDQQSLVRFAALDAIDVLITDAAPEPELATALAHASVDVLIA</sequence>
<dbReference type="PANTHER" id="PTHR30363:SF4">
    <property type="entry name" value="GLYCEROL-3-PHOSPHATE REGULON REPRESSOR"/>
    <property type="match status" value="1"/>
</dbReference>
<dbReference type="RefSeq" id="WP_012246500.1">
    <property type="nucleotide sequence ID" value="NC_010168.1"/>
</dbReference>
<dbReference type="Gene3D" id="1.10.10.10">
    <property type="entry name" value="Winged helix-like DNA-binding domain superfamily/Winged helix DNA-binding domain"/>
    <property type="match status" value="1"/>
</dbReference>
<evidence type="ECO:0000256" key="4">
    <source>
        <dbReference type="ARBA" id="ARBA00023163"/>
    </source>
</evidence>
<dbReference type="PRINTS" id="PR00037">
    <property type="entry name" value="HTHLACR"/>
</dbReference>
<dbReference type="GO" id="GO:0003700">
    <property type="term" value="F:DNA-binding transcription factor activity"/>
    <property type="evidence" value="ECO:0007669"/>
    <property type="project" value="InterPro"/>
</dbReference>
<evidence type="ECO:0000256" key="1">
    <source>
        <dbReference type="ARBA" id="ARBA00021390"/>
    </source>
</evidence>
<dbReference type="EMBL" id="CP000910">
    <property type="protein sequence ID" value="ABY24858.1"/>
    <property type="molecule type" value="Genomic_DNA"/>
</dbReference>
<dbReference type="InterPro" id="IPR001034">
    <property type="entry name" value="DeoR_HTH"/>
</dbReference>
<dbReference type="PANTHER" id="PTHR30363">
    <property type="entry name" value="HTH-TYPE TRANSCRIPTIONAL REGULATOR SRLR-RELATED"/>
    <property type="match status" value="1"/>
</dbReference>
<comment type="function">
    <text evidence="5">Repressor of the lactose catabolism operon. Galactose-6-phosphate is the inducer.</text>
</comment>
<dbReference type="STRING" id="288705.RSal33209_3140"/>
<dbReference type="InterPro" id="IPR036390">
    <property type="entry name" value="WH_DNA-bd_sf"/>
</dbReference>